<dbReference type="AlphaFoldDB" id="A0AAD5WTA4"/>
<keyword evidence="3" id="KW-1185">Reference proteome</keyword>
<feature type="compositionally biased region" description="Gly residues" evidence="1">
    <location>
        <begin position="491"/>
        <end position="501"/>
    </location>
</feature>
<comment type="caution">
    <text evidence="2">The sequence shown here is derived from an EMBL/GenBank/DDBJ whole genome shotgun (WGS) entry which is preliminary data.</text>
</comment>
<sequence>MSKIKWCIPVKARRLHHLYTYKIQTAREACNEPRFGELLRQIRLDPLGKWAEKKLKAALKDDLERKLPKMGIVMIKKVPQPNGKLKVTGEWREEWDFGPNGIDQITTLLEQAAGGGTGITSEAESATYATDAEREPQPPPDNGDELDWGPQTPVAPVTPMSAAPGLSARRTTPPVSPRRTGLPPGSPFRGSNSNNSTLAPSPSRGQSGRSKGKGPRTSNIGRLGQPPQAQDIPLPPPSQRPPPPQTPHEPHRSSQLTSSSRTSSRSSAAGWKDRTDVQPLPGTRRTAASTTWHAKEDGFRDRFGVRSAPGSGSGSGSGSGFGEAALGTHERDIKFDDRPSPATAIKASSALPEANNHHPVYTPGARPRAPRLTQPHLAGISTIHKPPHSPASMAQCPRSPASIALLLEQTRPFSTQQPLFIVARGPCRDVQRETELIEEGATLYAELEDVLSRAGELESRLEELLGERMALYEADTGEAQEEGQDKAEGEYGNGGYGGEAHGNGEGR</sequence>
<feature type="compositionally biased region" description="Low complexity" evidence="1">
    <location>
        <begin position="200"/>
        <end position="209"/>
    </location>
</feature>
<name>A0AAD5WTA4_9PEZI</name>
<protein>
    <submittedName>
        <fullName evidence="2">Uncharacterized protein</fullName>
    </submittedName>
</protein>
<organism evidence="2 3">
    <name type="scientific">Zalerion maritima</name>
    <dbReference type="NCBI Taxonomy" id="339359"/>
    <lineage>
        <taxon>Eukaryota</taxon>
        <taxon>Fungi</taxon>
        <taxon>Dikarya</taxon>
        <taxon>Ascomycota</taxon>
        <taxon>Pezizomycotina</taxon>
        <taxon>Sordariomycetes</taxon>
        <taxon>Lulworthiomycetidae</taxon>
        <taxon>Lulworthiales</taxon>
        <taxon>Lulworthiaceae</taxon>
        <taxon>Zalerion</taxon>
    </lineage>
</organism>
<evidence type="ECO:0000256" key="1">
    <source>
        <dbReference type="SAM" id="MobiDB-lite"/>
    </source>
</evidence>
<accession>A0AAD5WTA4</accession>
<dbReference type="Proteomes" id="UP001201980">
    <property type="component" value="Unassembled WGS sequence"/>
</dbReference>
<dbReference type="EMBL" id="JAKWBI020000060">
    <property type="protein sequence ID" value="KAJ2904183.1"/>
    <property type="molecule type" value="Genomic_DNA"/>
</dbReference>
<feature type="compositionally biased region" description="Polar residues" evidence="1">
    <location>
        <begin position="119"/>
        <end position="128"/>
    </location>
</feature>
<feature type="compositionally biased region" description="Gly residues" evidence="1">
    <location>
        <begin position="311"/>
        <end position="321"/>
    </location>
</feature>
<evidence type="ECO:0000313" key="2">
    <source>
        <dbReference type="EMBL" id="KAJ2904183.1"/>
    </source>
</evidence>
<feature type="compositionally biased region" description="Low complexity" evidence="1">
    <location>
        <begin position="169"/>
        <end position="180"/>
    </location>
</feature>
<reference evidence="2" key="1">
    <citation type="submission" date="2022-07" db="EMBL/GenBank/DDBJ databases">
        <title>Draft genome sequence of Zalerion maritima ATCC 34329, a (micro)plastics degrading marine fungus.</title>
        <authorList>
            <person name="Paco A."/>
            <person name="Goncalves M.F.M."/>
            <person name="Rocha-Santos T.A.P."/>
            <person name="Alves A."/>
        </authorList>
    </citation>
    <scope>NUCLEOTIDE SEQUENCE</scope>
    <source>
        <strain evidence="2">ATCC 34329</strain>
    </source>
</reference>
<feature type="region of interest" description="Disordered" evidence="1">
    <location>
        <begin position="116"/>
        <end position="372"/>
    </location>
</feature>
<evidence type="ECO:0000313" key="3">
    <source>
        <dbReference type="Proteomes" id="UP001201980"/>
    </source>
</evidence>
<proteinExistence type="predicted"/>
<feature type="region of interest" description="Disordered" evidence="1">
    <location>
        <begin position="472"/>
        <end position="507"/>
    </location>
</feature>
<gene>
    <name evidence="2" type="ORF">MKZ38_008717</name>
</gene>
<feature type="compositionally biased region" description="Polar residues" evidence="1">
    <location>
        <begin position="189"/>
        <end position="199"/>
    </location>
</feature>
<feature type="compositionally biased region" description="Basic and acidic residues" evidence="1">
    <location>
        <begin position="328"/>
        <end position="339"/>
    </location>
</feature>
<feature type="compositionally biased region" description="Pro residues" evidence="1">
    <location>
        <begin position="233"/>
        <end position="247"/>
    </location>
</feature>
<feature type="compositionally biased region" description="Low complexity" evidence="1">
    <location>
        <begin position="253"/>
        <end position="267"/>
    </location>
</feature>
<feature type="compositionally biased region" description="Basic and acidic residues" evidence="1">
    <location>
        <begin position="293"/>
        <end position="304"/>
    </location>
</feature>